<proteinExistence type="inferred from homology"/>
<evidence type="ECO:0000313" key="4">
    <source>
        <dbReference type="Proteomes" id="UP000050454"/>
    </source>
</evidence>
<dbReference type="AlphaFoldDB" id="A0A0P7C530"/>
<feature type="domain" description="UspA" evidence="2">
    <location>
        <begin position="219"/>
        <end position="271"/>
    </location>
</feature>
<organism evidence="3 4">
    <name type="scientific">Jiulongibacter sediminis</name>
    <dbReference type="NCBI Taxonomy" id="1605367"/>
    <lineage>
        <taxon>Bacteria</taxon>
        <taxon>Pseudomonadati</taxon>
        <taxon>Bacteroidota</taxon>
        <taxon>Cytophagia</taxon>
        <taxon>Cytophagales</taxon>
        <taxon>Leadbetterellaceae</taxon>
        <taxon>Jiulongibacter</taxon>
    </lineage>
</organism>
<dbReference type="EMBL" id="LGTQ01000005">
    <property type="protein sequence ID" value="KPM49859.1"/>
    <property type="molecule type" value="Genomic_DNA"/>
</dbReference>
<evidence type="ECO:0000259" key="2">
    <source>
        <dbReference type="Pfam" id="PF00582"/>
    </source>
</evidence>
<feature type="domain" description="UspA" evidence="2">
    <location>
        <begin position="2"/>
        <end position="140"/>
    </location>
</feature>
<gene>
    <name evidence="3" type="ORF">AFM12_04610</name>
</gene>
<dbReference type="InterPro" id="IPR006016">
    <property type="entry name" value="UspA"/>
</dbReference>
<protein>
    <recommendedName>
        <fullName evidence="2">UspA domain-containing protein</fullName>
    </recommendedName>
</protein>
<comment type="similarity">
    <text evidence="1">Belongs to the universal stress protein A family.</text>
</comment>
<dbReference type="Gene3D" id="3.40.50.12370">
    <property type="match status" value="1"/>
</dbReference>
<dbReference type="PANTHER" id="PTHR46268">
    <property type="entry name" value="STRESS RESPONSE PROTEIN NHAX"/>
    <property type="match status" value="1"/>
</dbReference>
<dbReference type="PRINTS" id="PR01438">
    <property type="entry name" value="UNVRSLSTRESS"/>
</dbReference>
<sequence length="273" mass="30599">MKILIGTDFSKASENAIEYTTQIARNFIAEVVLVHSYLPPMVDPSIPVGMLEANEITVIKEFDEILEKKVRKLRESGVRASYKVVIGDLRHAFEEVTKDTEPADLIVLGKTENPDFLDKLIGSTSQHLLNQVQVPLLVVPENYPVTLPKAFAYATQLEFEESDIIKKVKEMSGRLKSKLHFVKVQLDNDLDINPDLPLIKEINGITGLEKTEVDYVNAESLKEGLSAYIKDHDISLLVLASHKRGLLDGILAPSQSRKLLSKIKIPVLIYHFT</sequence>
<dbReference type="InterPro" id="IPR006015">
    <property type="entry name" value="Universal_stress_UspA"/>
</dbReference>
<dbReference type="PANTHER" id="PTHR46268:SF6">
    <property type="entry name" value="UNIVERSAL STRESS PROTEIN UP12"/>
    <property type="match status" value="1"/>
</dbReference>
<name>A0A0P7C530_9BACT</name>
<comment type="caution">
    <text evidence="3">The sequence shown here is derived from an EMBL/GenBank/DDBJ whole genome shotgun (WGS) entry which is preliminary data.</text>
</comment>
<reference evidence="3 4" key="1">
    <citation type="submission" date="2015-07" db="EMBL/GenBank/DDBJ databases">
        <title>The draft genome sequence of Leadbetterella sp. JN14-9.</title>
        <authorList>
            <person name="Liu Y."/>
            <person name="Du J."/>
            <person name="Shao Z."/>
        </authorList>
    </citation>
    <scope>NUCLEOTIDE SEQUENCE [LARGE SCALE GENOMIC DNA]</scope>
    <source>
        <strain evidence="3 4">JN14-9</strain>
    </source>
</reference>
<dbReference type="SUPFAM" id="SSF52402">
    <property type="entry name" value="Adenine nucleotide alpha hydrolases-like"/>
    <property type="match status" value="2"/>
</dbReference>
<evidence type="ECO:0000256" key="1">
    <source>
        <dbReference type="ARBA" id="ARBA00008791"/>
    </source>
</evidence>
<keyword evidence="4" id="KW-1185">Reference proteome</keyword>
<evidence type="ECO:0000313" key="3">
    <source>
        <dbReference type="EMBL" id="KPM49859.1"/>
    </source>
</evidence>
<dbReference type="OrthoDB" id="9788959at2"/>
<accession>A0A0P7C530</accession>
<dbReference type="STRING" id="1605367.AFM12_04610"/>
<dbReference type="CDD" id="cd00293">
    <property type="entry name" value="USP-like"/>
    <property type="match status" value="2"/>
</dbReference>
<dbReference type="Proteomes" id="UP000050454">
    <property type="component" value="Unassembled WGS sequence"/>
</dbReference>
<dbReference type="RefSeq" id="WP_055144355.1">
    <property type="nucleotide sequence ID" value="NZ_JXSZ01000005.1"/>
</dbReference>
<dbReference type="Pfam" id="PF00582">
    <property type="entry name" value="Usp"/>
    <property type="match status" value="2"/>
</dbReference>